<accession>A0ABV5LVI6</accession>
<dbReference type="Gene3D" id="1.20.120.450">
    <property type="entry name" value="dinb family like domain"/>
    <property type="match status" value="1"/>
</dbReference>
<dbReference type="EMBL" id="JBHMDM010000007">
    <property type="protein sequence ID" value="MFB9378026.1"/>
    <property type="molecule type" value="Genomic_DNA"/>
</dbReference>
<dbReference type="Pfam" id="PF04978">
    <property type="entry name" value="MST"/>
    <property type="match status" value="1"/>
</dbReference>
<name>A0ABV5LVI6_9ACTN</name>
<dbReference type="Proteomes" id="UP001589748">
    <property type="component" value="Unassembled WGS sequence"/>
</dbReference>
<keyword evidence="2" id="KW-1185">Reference proteome</keyword>
<dbReference type="InterPro" id="IPR007061">
    <property type="entry name" value="MST-like"/>
</dbReference>
<sequence length="174" mass="19391">MTAPTDAPDPRDEPDTTGDEFSMLTGFLDHQRATFAMKIAGFEAEALRQRALPPSDLSLVGLARHLAEVERSWMRRCLAGEDAPPLTYSPDDPDGDFAVDGLRDERVAADLAWLAREQQHSRELVAGRSVEEVVTDHRGPRSVRWILVHLIEEYARHNGHADLLAQKLDGRTGE</sequence>
<organism evidence="1 2">
    <name type="scientific">Kineococcus gynurae</name>
    <dbReference type="NCBI Taxonomy" id="452979"/>
    <lineage>
        <taxon>Bacteria</taxon>
        <taxon>Bacillati</taxon>
        <taxon>Actinomycetota</taxon>
        <taxon>Actinomycetes</taxon>
        <taxon>Kineosporiales</taxon>
        <taxon>Kineosporiaceae</taxon>
        <taxon>Kineococcus</taxon>
    </lineage>
</organism>
<dbReference type="SUPFAM" id="SSF109854">
    <property type="entry name" value="DinB/YfiT-like putative metalloenzymes"/>
    <property type="match status" value="1"/>
</dbReference>
<dbReference type="RefSeq" id="WP_380137527.1">
    <property type="nucleotide sequence ID" value="NZ_JBHLUI010000008.1"/>
</dbReference>
<evidence type="ECO:0000313" key="1">
    <source>
        <dbReference type="EMBL" id="MFB9378026.1"/>
    </source>
</evidence>
<comment type="caution">
    <text evidence="1">The sequence shown here is derived from an EMBL/GenBank/DDBJ whole genome shotgun (WGS) entry which is preliminary data.</text>
</comment>
<evidence type="ECO:0000313" key="2">
    <source>
        <dbReference type="Proteomes" id="UP001589748"/>
    </source>
</evidence>
<dbReference type="InterPro" id="IPR034660">
    <property type="entry name" value="DinB/YfiT-like"/>
</dbReference>
<protein>
    <submittedName>
        <fullName evidence="1">DinB family protein</fullName>
    </submittedName>
</protein>
<reference evidence="1 2" key="1">
    <citation type="submission" date="2024-09" db="EMBL/GenBank/DDBJ databases">
        <authorList>
            <person name="Sun Q."/>
            <person name="Mori K."/>
        </authorList>
    </citation>
    <scope>NUCLEOTIDE SEQUENCE [LARGE SCALE GENOMIC DNA]</scope>
    <source>
        <strain evidence="1 2">TISTR 1856</strain>
    </source>
</reference>
<gene>
    <name evidence="1" type="ORF">ACFFVI_13720</name>
</gene>
<proteinExistence type="predicted"/>